<proteinExistence type="predicted"/>
<protein>
    <submittedName>
        <fullName evidence="1">Uncharacterized protein</fullName>
    </submittedName>
</protein>
<gene>
    <name evidence="1" type="ORF">I6G59_16120</name>
</gene>
<dbReference type="Proteomes" id="UP000594979">
    <property type="component" value="Chromosome"/>
</dbReference>
<sequence>MPAPVCSKCGRERTSNDVRDYSPIQVITGQPLGWYSGDDGEFCGDCLAAVIEN</sequence>
<organism evidence="1 2">
    <name type="scientific">Brevibacterium casei</name>
    <dbReference type="NCBI Taxonomy" id="33889"/>
    <lineage>
        <taxon>Bacteria</taxon>
        <taxon>Bacillati</taxon>
        <taxon>Actinomycetota</taxon>
        <taxon>Actinomycetes</taxon>
        <taxon>Micrococcales</taxon>
        <taxon>Brevibacteriaceae</taxon>
        <taxon>Brevibacterium</taxon>
    </lineage>
</organism>
<evidence type="ECO:0000313" key="1">
    <source>
        <dbReference type="EMBL" id="QPS33436.1"/>
    </source>
</evidence>
<dbReference type="RefSeq" id="WP_197931885.1">
    <property type="nucleotide sequence ID" value="NZ_CP065682.1"/>
</dbReference>
<dbReference type="AlphaFoldDB" id="A0A7T2TGE6"/>
<reference evidence="1 2" key="1">
    <citation type="submission" date="2020-12" db="EMBL/GenBank/DDBJ databases">
        <title>FDA dAtabase for Regulatory Grade micrObial Sequences (FDA-ARGOS): Supporting development and validation of Infectious Disease Dx tests.</title>
        <authorList>
            <person name="Sproer C."/>
            <person name="Gronow S."/>
            <person name="Severitt S."/>
            <person name="Schroder I."/>
            <person name="Tallon L."/>
            <person name="Sadzewicz L."/>
            <person name="Zhao X."/>
            <person name="Boylan J."/>
            <person name="Ott S."/>
            <person name="Bowen H."/>
            <person name="Vavikolanu K."/>
            <person name="Mehta A."/>
            <person name="Aluvathingal J."/>
            <person name="Nadendla S."/>
            <person name="Lowell S."/>
            <person name="Myers T."/>
            <person name="Yan Y."/>
            <person name="Sichtig H."/>
        </authorList>
    </citation>
    <scope>NUCLEOTIDE SEQUENCE [LARGE SCALE GENOMIC DNA]</scope>
    <source>
        <strain evidence="1 2">FDAARGOS_902</strain>
    </source>
</reference>
<evidence type="ECO:0000313" key="2">
    <source>
        <dbReference type="Proteomes" id="UP000594979"/>
    </source>
</evidence>
<dbReference type="KEGG" id="bcau:I6G59_16120"/>
<accession>A0A7T2TGE6</accession>
<name>A0A7T2TGE6_9MICO</name>
<dbReference type="EMBL" id="CP065682">
    <property type="protein sequence ID" value="QPS33436.1"/>
    <property type="molecule type" value="Genomic_DNA"/>
</dbReference>